<dbReference type="GO" id="GO:0046872">
    <property type="term" value="F:metal ion binding"/>
    <property type="evidence" value="ECO:0007669"/>
    <property type="project" value="UniProtKB-KW"/>
</dbReference>
<sequence length="336" mass="38567">MYKYDNYDHAIVNERVQQFRDQTRRFLAGDLSDDEFRPLRLMNGLYIQTHAPMLRVAIPYGLLSSKQLRMLAHISRKYDKGYGHFSTRQNIQFNWPALETAPDILADLATVEMHAIQTSGNCIRNTTSDQFAGIAKDELEDPRPYCEIIRQWSTFHPEFSFLPRKFKIAVSGSEGDRAAAQVHDIGLYLVSNQKGEVGFSVFVGGGLGRTPYIGKCIRDFLEKKYLLSYIEAILRVYNRFGRRDNIYKARIKILVNAVGKEEFGKQVEAEWEHIKEGVLKLEQKDIDHAQSFFTSPTYDEDAVDVNSFNEAKKSNSAFSNWAGRNLYPHKIPGYEA</sequence>
<dbReference type="EMBL" id="UINC01017367">
    <property type="protein sequence ID" value="SVA71899.1"/>
    <property type="molecule type" value="Genomic_DNA"/>
</dbReference>
<keyword evidence="3" id="KW-0349">Heme</keyword>
<evidence type="ECO:0008006" key="11">
    <source>
        <dbReference type="Google" id="ProtNLM"/>
    </source>
</evidence>
<name>A0A381Y488_9ZZZZ</name>
<comment type="similarity">
    <text evidence="1">Belongs to the nitrite and sulfite reductase 4Fe-4S domain family.</text>
</comment>
<dbReference type="InterPro" id="IPR045854">
    <property type="entry name" value="NO2/SO3_Rdtase_4Fe4S_sf"/>
</dbReference>
<dbReference type="Pfam" id="PF01077">
    <property type="entry name" value="NIR_SIR"/>
    <property type="match status" value="1"/>
</dbReference>
<evidence type="ECO:0000256" key="5">
    <source>
        <dbReference type="ARBA" id="ARBA00023002"/>
    </source>
</evidence>
<dbReference type="SUPFAM" id="SSF56014">
    <property type="entry name" value="Nitrite and sulphite reductase 4Fe-4S domain-like"/>
    <property type="match status" value="1"/>
</dbReference>
<dbReference type="Gene3D" id="3.30.413.10">
    <property type="entry name" value="Sulfite Reductase Hemoprotein, domain 1"/>
    <property type="match status" value="1"/>
</dbReference>
<evidence type="ECO:0000256" key="7">
    <source>
        <dbReference type="ARBA" id="ARBA00023014"/>
    </source>
</evidence>
<evidence type="ECO:0000313" key="10">
    <source>
        <dbReference type="EMBL" id="SVA71899.1"/>
    </source>
</evidence>
<accession>A0A381Y488</accession>
<dbReference type="Pfam" id="PF03460">
    <property type="entry name" value="NIR_SIR_ferr"/>
    <property type="match status" value="1"/>
</dbReference>
<dbReference type="GO" id="GO:0051539">
    <property type="term" value="F:4 iron, 4 sulfur cluster binding"/>
    <property type="evidence" value="ECO:0007669"/>
    <property type="project" value="UniProtKB-KW"/>
</dbReference>
<evidence type="ECO:0000256" key="1">
    <source>
        <dbReference type="ARBA" id="ARBA00010429"/>
    </source>
</evidence>
<dbReference type="GO" id="GO:0020037">
    <property type="term" value="F:heme binding"/>
    <property type="evidence" value="ECO:0007669"/>
    <property type="project" value="InterPro"/>
</dbReference>
<dbReference type="PANTHER" id="PTHR32439">
    <property type="entry name" value="FERREDOXIN--NITRITE REDUCTASE, CHLOROPLASTIC"/>
    <property type="match status" value="1"/>
</dbReference>
<dbReference type="InterPro" id="IPR036136">
    <property type="entry name" value="Nit/Sulf_reduc_fer-like_dom_sf"/>
</dbReference>
<evidence type="ECO:0000256" key="2">
    <source>
        <dbReference type="ARBA" id="ARBA00022485"/>
    </source>
</evidence>
<dbReference type="GO" id="GO:0016491">
    <property type="term" value="F:oxidoreductase activity"/>
    <property type="evidence" value="ECO:0007669"/>
    <property type="project" value="UniProtKB-KW"/>
</dbReference>
<keyword evidence="5" id="KW-0560">Oxidoreductase</keyword>
<dbReference type="InterPro" id="IPR005117">
    <property type="entry name" value="NiRdtase/SiRdtase_haem-b_fer"/>
</dbReference>
<reference evidence="10" key="1">
    <citation type="submission" date="2018-05" db="EMBL/GenBank/DDBJ databases">
        <authorList>
            <person name="Lanie J.A."/>
            <person name="Ng W.-L."/>
            <person name="Kazmierczak K.M."/>
            <person name="Andrzejewski T.M."/>
            <person name="Davidsen T.M."/>
            <person name="Wayne K.J."/>
            <person name="Tettelin H."/>
            <person name="Glass J.I."/>
            <person name="Rusch D."/>
            <person name="Podicherti R."/>
            <person name="Tsui H.-C.T."/>
            <person name="Winkler M.E."/>
        </authorList>
    </citation>
    <scope>NUCLEOTIDE SEQUENCE</scope>
</reference>
<dbReference type="Gene3D" id="3.90.480.10">
    <property type="entry name" value="Sulfite Reductase Hemoprotein,Domain 2"/>
    <property type="match status" value="1"/>
</dbReference>
<feature type="domain" description="Nitrite/sulphite reductase 4Fe-4S" evidence="8">
    <location>
        <begin position="119"/>
        <end position="274"/>
    </location>
</feature>
<feature type="domain" description="Nitrite/Sulfite reductase ferredoxin-like" evidence="9">
    <location>
        <begin position="53"/>
        <end position="109"/>
    </location>
</feature>
<feature type="non-terminal residue" evidence="10">
    <location>
        <position position="336"/>
    </location>
</feature>
<dbReference type="InterPro" id="IPR006067">
    <property type="entry name" value="NO2/SO3_Rdtase_4Fe4S_dom"/>
</dbReference>
<evidence type="ECO:0000259" key="8">
    <source>
        <dbReference type="Pfam" id="PF01077"/>
    </source>
</evidence>
<dbReference type="SUPFAM" id="SSF55124">
    <property type="entry name" value="Nitrite/Sulfite reductase N-terminal domain-like"/>
    <property type="match status" value="1"/>
</dbReference>
<dbReference type="AlphaFoldDB" id="A0A381Y488"/>
<dbReference type="InterPro" id="IPR051329">
    <property type="entry name" value="NIR_SIR_4Fe-4S"/>
</dbReference>
<keyword evidence="6" id="KW-0408">Iron</keyword>
<keyword evidence="7" id="KW-0411">Iron-sulfur</keyword>
<evidence type="ECO:0000256" key="6">
    <source>
        <dbReference type="ARBA" id="ARBA00023004"/>
    </source>
</evidence>
<proteinExistence type="inferred from homology"/>
<keyword evidence="2" id="KW-0004">4Fe-4S</keyword>
<evidence type="ECO:0000256" key="3">
    <source>
        <dbReference type="ARBA" id="ARBA00022617"/>
    </source>
</evidence>
<gene>
    <name evidence="10" type="ORF">METZ01_LOCUS124753</name>
</gene>
<evidence type="ECO:0000256" key="4">
    <source>
        <dbReference type="ARBA" id="ARBA00022723"/>
    </source>
</evidence>
<evidence type="ECO:0000259" key="9">
    <source>
        <dbReference type="Pfam" id="PF03460"/>
    </source>
</evidence>
<organism evidence="10">
    <name type="scientific">marine metagenome</name>
    <dbReference type="NCBI Taxonomy" id="408172"/>
    <lineage>
        <taxon>unclassified sequences</taxon>
        <taxon>metagenomes</taxon>
        <taxon>ecological metagenomes</taxon>
    </lineage>
</organism>
<protein>
    <recommendedName>
        <fullName evidence="11">Nitrite/Sulfite reductase ferredoxin-like domain-containing protein</fullName>
    </recommendedName>
</protein>
<keyword evidence="4" id="KW-0479">Metal-binding</keyword>
<dbReference type="PANTHER" id="PTHR32439:SF0">
    <property type="entry name" value="FERREDOXIN--NITRITE REDUCTASE, CHLOROPLASTIC"/>
    <property type="match status" value="1"/>
</dbReference>